<organism evidence="2 3">
    <name type="scientific">Thalassomonas viridans</name>
    <dbReference type="NCBI Taxonomy" id="137584"/>
    <lineage>
        <taxon>Bacteria</taxon>
        <taxon>Pseudomonadati</taxon>
        <taxon>Pseudomonadota</taxon>
        <taxon>Gammaproteobacteria</taxon>
        <taxon>Alteromonadales</taxon>
        <taxon>Colwelliaceae</taxon>
        <taxon>Thalassomonas</taxon>
    </lineage>
</organism>
<protein>
    <submittedName>
        <fullName evidence="2">Uncharacterized protein</fullName>
    </submittedName>
</protein>
<dbReference type="AlphaFoldDB" id="A0AAE9Z8P1"/>
<sequence length="88" mass="9581">MSHAHRRNSIGQSALSQRVLTNAQSTGSVLASDTVLNVHHYNSAQDQASGMTSSSNQNSQIIRVRSNSGTTYDVHTHQQGSYHSRTTQ</sequence>
<evidence type="ECO:0000313" key="2">
    <source>
        <dbReference type="EMBL" id="WDE08074.1"/>
    </source>
</evidence>
<reference evidence="2 3" key="2">
    <citation type="journal article" date="2022" name="Mar. Drugs">
        <title>Bioassay-Guided Fractionation Leads to the Detection of Cholic Acid Generated by the Rare Thalassomonas sp.</title>
        <authorList>
            <person name="Pheiffer F."/>
            <person name="Schneider Y.K."/>
            <person name="Hansen E.H."/>
            <person name="Andersen J.H."/>
            <person name="Isaksson J."/>
            <person name="Busche T."/>
            <person name="R C."/>
            <person name="Kalinowski J."/>
            <person name="Zyl L.V."/>
            <person name="Trindade M."/>
        </authorList>
    </citation>
    <scope>NUCLEOTIDE SEQUENCE [LARGE SCALE GENOMIC DNA]</scope>
    <source>
        <strain evidence="2 3">XOM25</strain>
    </source>
</reference>
<feature type="region of interest" description="Disordered" evidence="1">
    <location>
        <begin position="1"/>
        <end position="26"/>
    </location>
</feature>
<dbReference type="RefSeq" id="WP_152647316.1">
    <property type="nucleotide sequence ID" value="NZ_CP059733.1"/>
</dbReference>
<keyword evidence="3" id="KW-1185">Reference proteome</keyword>
<dbReference type="Proteomes" id="UP000032352">
    <property type="component" value="Chromosome"/>
</dbReference>
<evidence type="ECO:0000313" key="3">
    <source>
        <dbReference type="Proteomes" id="UP000032352"/>
    </source>
</evidence>
<dbReference type="KEGG" id="tvd:SG34_014935"/>
<feature type="region of interest" description="Disordered" evidence="1">
    <location>
        <begin position="44"/>
        <end position="88"/>
    </location>
</feature>
<evidence type="ECO:0000256" key="1">
    <source>
        <dbReference type="SAM" id="MobiDB-lite"/>
    </source>
</evidence>
<feature type="compositionally biased region" description="Polar residues" evidence="1">
    <location>
        <begin position="9"/>
        <end position="26"/>
    </location>
</feature>
<accession>A0AAE9Z8P1</accession>
<dbReference type="EMBL" id="CP059733">
    <property type="protein sequence ID" value="WDE08074.1"/>
    <property type="molecule type" value="Genomic_DNA"/>
</dbReference>
<gene>
    <name evidence="2" type="ORF">SG34_014935</name>
</gene>
<reference evidence="2 3" key="1">
    <citation type="journal article" date="2015" name="Genome Announc.">
        <title>Draft Genome Sequences of Marine Isolates of Thalassomonas viridans and Thalassomonas actiniarum.</title>
        <authorList>
            <person name="Olonade I."/>
            <person name="van Zyl L.J."/>
            <person name="Trindade M."/>
        </authorList>
    </citation>
    <scope>NUCLEOTIDE SEQUENCE [LARGE SCALE GENOMIC DNA]</scope>
    <source>
        <strain evidence="2 3">XOM25</strain>
    </source>
</reference>
<proteinExistence type="predicted"/>
<name>A0AAE9Z8P1_9GAMM</name>